<evidence type="ECO:0000313" key="3">
    <source>
        <dbReference type="Proteomes" id="UP000295832"/>
    </source>
</evidence>
<dbReference type="AlphaFoldDB" id="A0A4R8GC95"/>
<keyword evidence="1" id="KW-1133">Transmembrane helix</keyword>
<feature type="transmembrane region" description="Helical" evidence="1">
    <location>
        <begin position="87"/>
        <end position="110"/>
    </location>
</feature>
<name>A0A4R8GC95_9FIRM</name>
<protein>
    <submittedName>
        <fullName evidence="2">Uncharacterized protein</fullName>
    </submittedName>
</protein>
<feature type="non-terminal residue" evidence="2">
    <location>
        <position position="1"/>
    </location>
</feature>
<dbReference type="EMBL" id="SOEG01000069">
    <property type="protein sequence ID" value="TDX43022.1"/>
    <property type="molecule type" value="Genomic_DNA"/>
</dbReference>
<gene>
    <name evidence="2" type="ORF">C7959_1691</name>
</gene>
<keyword evidence="1" id="KW-0812">Transmembrane</keyword>
<organism evidence="2 3">
    <name type="scientific">Orenia marismortui</name>
    <dbReference type="NCBI Taxonomy" id="46469"/>
    <lineage>
        <taxon>Bacteria</taxon>
        <taxon>Bacillati</taxon>
        <taxon>Bacillota</taxon>
        <taxon>Clostridia</taxon>
        <taxon>Halanaerobiales</taxon>
        <taxon>Halobacteroidaceae</taxon>
        <taxon>Orenia</taxon>
    </lineage>
</organism>
<proteinExistence type="predicted"/>
<sequence length="183" mass="19748">ANQQGIAVYTINQDNVDSVLPQLEYDSAKKQEFRNLVNNGKVITVPKKDVTISGWSGTGYIVRNEDGTGTYMISGGLSGGGLTIPQILVLTVAIVCFSILASFAIVYGIGYVLAPLAISGILLAINYFAALSPLTVYDIAKSEFLSNLVRDIANNFDPETDKGKRFKKIITISMKQLLSLLLP</sequence>
<feature type="transmembrane region" description="Helical" evidence="1">
    <location>
        <begin position="116"/>
        <end position="140"/>
    </location>
</feature>
<comment type="caution">
    <text evidence="2">The sequence shown here is derived from an EMBL/GenBank/DDBJ whole genome shotgun (WGS) entry which is preliminary data.</text>
</comment>
<dbReference type="Proteomes" id="UP000295832">
    <property type="component" value="Unassembled WGS sequence"/>
</dbReference>
<keyword evidence="1" id="KW-0472">Membrane</keyword>
<evidence type="ECO:0000256" key="1">
    <source>
        <dbReference type="SAM" id="Phobius"/>
    </source>
</evidence>
<keyword evidence="3" id="KW-1185">Reference proteome</keyword>
<evidence type="ECO:0000313" key="2">
    <source>
        <dbReference type="EMBL" id="TDX43022.1"/>
    </source>
</evidence>
<accession>A0A4R8GC95</accession>
<reference evidence="2 3" key="1">
    <citation type="submission" date="2019-03" db="EMBL/GenBank/DDBJ databases">
        <title>Subsurface microbial communities from deep shales in Ohio and West Virginia, USA.</title>
        <authorList>
            <person name="Wrighton K."/>
        </authorList>
    </citation>
    <scope>NUCLEOTIDE SEQUENCE [LARGE SCALE GENOMIC DNA]</scope>
    <source>
        <strain evidence="2 3">MSL 6dP</strain>
    </source>
</reference>